<dbReference type="GO" id="GO:0005351">
    <property type="term" value="F:carbohydrate:proton symporter activity"/>
    <property type="evidence" value="ECO:0007669"/>
    <property type="project" value="TreeGrafter"/>
</dbReference>
<dbReference type="InterPro" id="IPR036259">
    <property type="entry name" value="MFS_trans_sf"/>
</dbReference>
<feature type="transmembrane region" description="Helical" evidence="7">
    <location>
        <begin position="136"/>
        <end position="156"/>
    </location>
</feature>
<evidence type="ECO:0000256" key="5">
    <source>
        <dbReference type="ARBA" id="ARBA00022989"/>
    </source>
</evidence>
<feature type="transmembrane region" description="Helical" evidence="7">
    <location>
        <begin position="48"/>
        <end position="69"/>
    </location>
</feature>
<dbReference type="InterPro" id="IPR005828">
    <property type="entry name" value="MFS_sugar_transport-like"/>
</dbReference>
<feature type="transmembrane region" description="Helical" evidence="7">
    <location>
        <begin position="328"/>
        <end position="347"/>
    </location>
</feature>
<reference evidence="10" key="1">
    <citation type="journal article" date="2017" name="Nat. Microbiol.">
        <title>Global analysis of biosynthetic gene clusters reveals vast potential of secondary metabolite production in Penicillium species.</title>
        <authorList>
            <person name="Nielsen J.C."/>
            <person name="Grijseels S."/>
            <person name="Prigent S."/>
            <person name="Ji B."/>
            <person name="Dainat J."/>
            <person name="Nielsen K.F."/>
            <person name="Frisvad J.C."/>
            <person name="Workman M."/>
            <person name="Nielsen J."/>
        </authorList>
    </citation>
    <scope>NUCLEOTIDE SEQUENCE [LARGE SCALE GENOMIC DNA]</scope>
    <source>
        <strain evidence="10">IBT 29486</strain>
    </source>
</reference>
<keyword evidence="10" id="KW-1185">Reference proteome</keyword>
<comment type="caution">
    <text evidence="9">The sequence shown here is derived from an EMBL/GenBank/DDBJ whole genome shotgun (WGS) entry which is preliminary data.</text>
</comment>
<dbReference type="PROSITE" id="PS00217">
    <property type="entry name" value="SUGAR_TRANSPORT_2"/>
    <property type="match status" value="1"/>
</dbReference>
<evidence type="ECO:0000256" key="6">
    <source>
        <dbReference type="ARBA" id="ARBA00023136"/>
    </source>
</evidence>
<evidence type="ECO:0000256" key="7">
    <source>
        <dbReference type="SAM" id="Phobius"/>
    </source>
</evidence>
<organism evidence="9 10">
    <name type="scientific">Penicillium vulpinum</name>
    <dbReference type="NCBI Taxonomy" id="29845"/>
    <lineage>
        <taxon>Eukaryota</taxon>
        <taxon>Fungi</taxon>
        <taxon>Dikarya</taxon>
        <taxon>Ascomycota</taxon>
        <taxon>Pezizomycotina</taxon>
        <taxon>Eurotiomycetes</taxon>
        <taxon>Eurotiomycetidae</taxon>
        <taxon>Eurotiales</taxon>
        <taxon>Aspergillaceae</taxon>
        <taxon>Penicillium</taxon>
    </lineage>
</organism>
<dbReference type="Proteomes" id="UP000191518">
    <property type="component" value="Unassembled WGS sequence"/>
</dbReference>
<sequence>MTLWYSLGIAFFAAIGTFLFGFDTGIATTTIAHQSWIDYMQKPTAGLTGAVVAVYIAGEAVGALAQTFVGDRLGRIRFMQMMCIIVTIGTVIQTASVNIGMFLAGRVLAGFAVGGMVATVPIYLSEISDPRYRGLIGGISGCGISFGTMMSNWVGYACSYAPYGPIQWRLPLGIQIPWGIIMFIGLATFMPNSPRQLIRSGKVELARSEFARIRRGLGLHEMEEEFGLMKAQIESIAVQTMTSLTGVNVIQYYQTILYKGLGIGSHSILALAGVYGTVAFLSNSVTTMFMTDQWGRRKMLITGLAGIVLIEIYAAVMQRQFQNTDNRIGKGFAILGIYLFVVCYYGMLNSTTWLYGAEVLPIALRSKVMGLAAASHFIVNVGITEAGPSAFANIHENYYYVFVACSTFFLVIAYFYFPETKQKTLEEVAAAFGDRVVDQDEGAKRAISVVGETQHIESTDGTTKAV</sequence>
<dbReference type="InterPro" id="IPR050360">
    <property type="entry name" value="MFS_Sugar_Transporters"/>
</dbReference>
<feature type="transmembrane region" description="Helical" evidence="7">
    <location>
        <begin position="299"/>
        <end position="316"/>
    </location>
</feature>
<dbReference type="SUPFAM" id="SSF103473">
    <property type="entry name" value="MFS general substrate transporter"/>
    <property type="match status" value="1"/>
</dbReference>
<feature type="transmembrane region" description="Helical" evidence="7">
    <location>
        <begin position="107"/>
        <end position="124"/>
    </location>
</feature>
<dbReference type="PANTHER" id="PTHR48022">
    <property type="entry name" value="PLASTIDIC GLUCOSE TRANSPORTER 4"/>
    <property type="match status" value="1"/>
</dbReference>
<evidence type="ECO:0000259" key="8">
    <source>
        <dbReference type="PROSITE" id="PS50850"/>
    </source>
</evidence>
<dbReference type="GO" id="GO:0016020">
    <property type="term" value="C:membrane"/>
    <property type="evidence" value="ECO:0007669"/>
    <property type="project" value="UniProtKB-SubCell"/>
</dbReference>
<dbReference type="EMBL" id="MDYP01000034">
    <property type="protein sequence ID" value="OQE04326.1"/>
    <property type="molecule type" value="Genomic_DNA"/>
</dbReference>
<evidence type="ECO:0000256" key="4">
    <source>
        <dbReference type="ARBA" id="ARBA00022692"/>
    </source>
</evidence>
<evidence type="ECO:0000256" key="1">
    <source>
        <dbReference type="ARBA" id="ARBA00004141"/>
    </source>
</evidence>
<dbReference type="PRINTS" id="PR00171">
    <property type="entry name" value="SUGRTRNSPORT"/>
</dbReference>
<evidence type="ECO:0000256" key="2">
    <source>
        <dbReference type="ARBA" id="ARBA00010992"/>
    </source>
</evidence>
<comment type="similarity">
    <text evidence="2">Belongs to the major facilitator superfamily. Sugar transporter (TC 2.A.1.1) family.</text>
</comment>
<dbReference type="InterPro" id="IPR003663">
    <property type="entry name" value="Sugar/inositol_transpt"/>
</dbReference>
<dbReference type="Gene3D" id="1.20.1250.20">
    <property type="entry name" value="MFS general substrate transporter like domains"/>
    <property type="match status" value="2"/>
</dbReference>
<feature type="domain" description="Major facilitator superfamily (MFS) profile" evidence="8">
    <location>
        <begin position="9"/>
        <end position="421"/>
    </location>
</feature>
<name>A0A1V6RRR3_9EURO</name>
<feature type="transmembrane region" description="Helical" evidence="7">
    <location>
        <begin position="268"/>
        <end position="287"/>
    </location>
</feature>
<feature type="transmembrane region" description="Helical" evidence="7">
    <location>
        <begin position="398"/>
        <end position="417"/>
    </location>
</feature>
<gene>
    <name evidence="9" type="ORF">PENVUL_c034G06701</name>
</gene>
<comment type="subcellular location">
    <subcellularLocation>
        <location evidence="1">Membrane</location>
        <topology evidence="1">Multi-pass membrane protein</topology>
    </subcellularLocation>
</comment>
<dbReference type="AlphaFoldDB" id="A0A1V6RRR3"/>
<dbReference type="PROSITE" id="PS50850">
    <property type="entry name" value="MFS"/>
    <property type="match status" value="1"/>
</dbReference>
<accession>A0A1V6RRR3</accession>
<protein>
    <recommendedName>
        <fullName evidence="8">Major facilitator superfamily (MFS) profile domain-containing protein</fullName>
    </recommendedName>
</protein>
<feature type="transmembrane region" description="Helical" evidence="7">
    <location>
        <begin position="81"/>
        <end position="101"/>
    </location>
</feature>
<evidence type="ECO:0000256" key="3">
    <source>
        <dbReference type="ARBA" id="ARBA00022448"/>
    </source>
</evidence>
<keyword evidence="5 7" id="KW-1133">Transmembrane helix</keyword>
<proteinExistence type="inferred from homology"/>
<evidence type="ECO:0000313" key="9">
    <source>
        <dbReference type="EMBL" id="OQE04326.1"/>
    </source>
</evidence>
<evidence type="ECO:0000313" key="10">
    <source>
        <dbReference type="Proteomes" id="UP000191518"/>
    </source>
</evidence>
<keyword evidence="3" id="KW-0813">Transport</keyword>
<dbReference type="InterPro" id="IPR020846">
    <property type="entry name" value="MFS_dom"/>
</dbReference>
<dbReference type="Pfam" id="PF00083">
    <property type="entry name" value="Sugar_tr"/>
    <property type="match status" value="1"/>
</dbReference>
<dbReference type="InterPro" id="IPR005829">
    <property type="entry name" value="Sugar_transporter_CS"/>
</dbReference>
<keyword evidence="6 7" id="KW-0472">Membrane</keyword>
<keyword evidence="4 7" id="KW-0812">Transmembrane</keyword>
<dbReference type="PANTHER" id="PTHR48022:SF11">
    <property type="entry name" value="MONOSACCHARIDE TRANSPORTER (HXT8), PUTATIVE (AFU_ORTHOLOGUE AFUA_2G08120)-RELATED"/>
    <property type="match status" value="1"/>
</dbReference>
<feature type="transmembrane region" description="Helical" evidence="7">
    <location>
        <begin position="168"/>
        <end position="189"/>
    </location>
</feature>